<organism evidence="2">
    <name type="scientific">Myoviridae sp. ct2AC8</name>
    <dbReference type="NCBI Taxonomy" id="2827655"/>
    <lineage>
        <taxon>Viruses</taxon>
        <taxon>Duplodnaviria</taxon>
        <taxon>Heunggongvirae</taxon>
        <taxon>Uroviricota</taxon>
        <taxon>Caudoviricetes</taxon>
    </lineage>
</organism>
<name>A0A8S5TPU9_9CAUD</name>
<dbReference type="InterPro" id="IPR053861">
    <property type="entry name" value="Phage_Mu_Gp45_N"/>
</dbReference>
<feature type="domain" description="Bacteriophage Mu Gp45 N-terminal" evidence="1">
    <location>
        <begin position="37"/>
        <end position="95"/>
    </location>
</feature>
<dbReference type="EMBL" id="BK032875">
    <property type="protein sequence ID" value="DAF65156.1"/>
    <property type="molecule type" value="Genomic_DNA"/>
</dbReference>
<proteinExistence type="predicted"/>
<evidence type="ECO:0000313" key="2">
    <source>
        <dbReference type="EMBL" id="DAF65156.1"/>
    </source>
</evidence>
<dbReference type="Pfam" id="PF06890">
    <property type="entry name" value="Phage_Mu_Gp45"/>
    <property type="match status" value="1"/>
</dbReference>
<reference evidence="2" key="1">
    <citation type="journal article" date="2021" name="Proc. Natl. Acad. Sci. U.S.A.">
        <title>A Catalog of Tens of Thousands of Viruses from Human Metagenomes Reveals Hidden Associations with Chronic Diseases.</title>
        <authorList>
            <person name="Tisza M.J."/>
            <person name="Buck C.B."/>
        </authorList>
    </citation>
    <scope>NUCLEOTIDE SEQUENCE</scope>
    <source>
        <strain evidence="2">Ct2AC8</strain>
    </source>
</reference>
<evidence type="ECO:0000259" key="1">
    <source>
        <dbReference type="Pfam" id="PF06890"/>
    </source>
</evidence>
<accession>A0A8S5TPU9</accession>
<sequence length="226" mass="23928">MDKQLENEIISLFSRLIKPRDDRLNNLSRLGKGLMMKAGNTQSAQVQTANNEIADNVKFIEAYGFTAKPKQNSECILLNIQGNPGNVVALVIGNRELRFKKLNDGEVAMYDDSGNLLHFKNGGIIDFKAPENMNQTAQTINISGTTAVNVNTQTAAVTAKTLNVEADTAAIKAKTATVDAGTTTVNGKVNLAGGGQPVARLGDTVEVDPNTHKGTITAGSTEVTAG</sequence>
<protein>
    <submittedName>
        <fullName evidence="2">Baseplate assembly protein V</fullName>
    </submittedName>
</protein>